<keyword evidence="4 5" id="KW-0472">Membrane</keyword>
<dbReference type="EMBL" id="NSGP01000017">
    <property type="protein sequence ID" value="PAT09648.1"/>
    <property type="molecule type" value="Genomic_DNA"/>
</dbReference>
<evidence type="ECO:0000256" key="5">
    <source>
        <dbReference type="SAM" id="Phobius"/>
    </source>
</evidence>
<accession>A0AB36RIK9</accession>
<dbReference type="RefSeq" id="WP_095555622.1">
    <property type="nucleotide sequence ID" value="NZ_NSGP01000017.1"/>
</dbReference>
<organism evidence="7 8">
    <name type="scientific">Corynebacterium hadale</name>
    <dbReference type="NCBI Taxonomy" id="2026255"/>
    <lineage>
        <taxon>Bacteria</taxon>
        <taxon>Bacillati</taxon>
        <taxon>Actinomycetota</taxon>
        <taxon>Actinomycetes</taxon>
        <taxon>Mycobacteriales</taxon>
        <taxon>Corynebacteriaceae</taxon>
        <taxon>Corynebacterium</taxon>
    </lineage>
</organism>
<feature type="transmembrane region" description="Helical" evidence="5">
    <location>
        <begin position="87"/>
        <end position="109"/>
    </location>
</feature>
<feature type="domain" description="DUF202" evidence="6">
    <location>
        <begin position="12"/>
        <end position="74"/>
    </location>
</feature>
<evidence type="ECO:0000256" key="1">
    <source>
        <dbReference type="ARBA" id="ARBA00004127"/>
    </source>
</evidence>
<dbReference type="InterPro" id="IPR003807">
    <property type="entry name" value="DUF202"/>
</dbReference>
<comment type="caution">
    <text evidence="7">The sequence shown here is derived from an EMBL/GenBank/DDBJ whole genome shotgun (WGS) entry which is preliminary data.</text>
</comment>
<feature type="transmembrane region" description="Helical" evidence="5">
    <location>
        <begin position="47"/>
        <end position="66"/>
    </location>
</feature>
<proteinExistence type="predicted"/>
<sequence>MGQQTRPIPLADPGLQAERTSLSWGRTALAMLVCASVLLRWSSAYPGVIFTVIVLLTVMGAVTMLLQRRAYRREAIHLANERSAPNTVGVAATTLAMCVLGGLGLYVVLAAA</sequence>
<evidence type="ECO:0000256" key="3">
    <source>
        <dbReference type="ARBA" id="ARBA00022989"/>
    </source>
</evidence>
<dbReference type="Proteomes" id="UP000218041">
    <property type="component" value="Unassembled WGS sequence"/>
</dbReference>
<comment type="subcellular location">
    <subcellularLocation>
        <location evidence="1">Endomembrane system</location>
        <topology evidence="1">Multi-pass membrane protein</topology>
    </subcellularLocation>
</comment>
<protein>
    <recommendedName>
        <fullName evidence="6">DUF202 domain-containing protein</fullName>
    </recommendedName>
</protein>
<dbReference type="Pfam" id="PF02656">
    <property type="entry name" value="DUF202"/>
    <property type="match status" value="1"/>
</dbReference>
<evidence type="ECO:0000313" key="7">
    <source>
        <dbReference type="EMBL" id="PAT09648.1"/>
    </source>
</evidence>
<dbReference type="GO" id="GO:0012505">
    <property type="term" value="C:endomembrane system"/>
    <property type="evidence" value="ECO:0007669"/>
    <property type="project" value="UniProtKB-SubCell"/>
</dbReference>
<reference evidence="7 8" key="1">
    <citation type="submission" date="2017-08" db="EMBL/GenBank/DDBJ databases">
        <title>Whole genome sequences of 6 clinical strains closest to Corynebacterium imitans.</title>
        <authorList>
            <person name="Bernier A.-M."/>
            <person name="Burdz T."/>
            <person name="Bernard K."/>
        </authorList>
    </citation>
    <scope>NUCLEOTIDE SEQUENCE [LARGE SCALE GENOMIC DNA]</scope>
    <source>
        <strain evidence="7 8">NML92-0415</strain>
    </source>
</reference>
<evidence type="ECO:0000313" key="8">
    <source>
        <dbReference type="Proteomes" id="UP000218041"/>
    </source>
</evidence>
<keyword evidence="3 5" id="KW-1133">Transmembrane helix</keyword>
<gene>
    <name evidence="7" type="ORF">CKJ80_10345</name>
</gene>
<evidence type="ECO:0000259" key="6">
    <source>
        <dbReference type="Pfam" id="PF02656"/>
    </source>
</evidence>
<evidence type="ECO:0000256" key="4">
    <source>
        <dbReference type="ARBA" id="ARBA00023136"/>
    </source>
</evidence>
<name>A0AB36RIK9_9CORY</name>
<evidence type="ECO:0000256" key="2">
    <source>
        <dbReference type="ARBA" id="ARBA00022692"/>
    </source>
</evidence>
<dbReference type="AlphaFoldDB" id="A0AB36RIK9"/>
<keyword evidence="2 5" id="KW-0812">Transmembrane</keyword>